<dbReference type="GO" id="GO:0005737">
    <property type="term" value="C:cytoplasm"/>
    <property type="evidence" value="ECO:0007669"/>
    <property type="project" value="UniProtKB-SubCell"/>
</dbReference>
<keyword evidence="6 12" id="KW-0727">SH2 domain</keyword>
<dbReference type="OMA" id="QECQKHA"/>
<keyword evidence="7 13" id="KW-0805">Transcription regulation</keyword>
<protein>
    <recommendedName>
        <fullName evidence="13">Signal transducer and activator of transcription</fullName>
    </recommendedName>
</protein>
<dbReference type="SUPFAM" id="SSF47655">
    <property type="entry name" value="STAT"/>
    <property type="match status" value="1"/>
</dbReference>
<evidence type="ECO:0000256" key="4">
    <source>
        <dbReference type="ARBA" id="ARBA00022490"/>
    </source>
</evidence>
<dbReference type="InterPro" id="IPR008967">
    <property type="entry name" value="p53-like_TF_DNA-bd_sf"/>
</dbReference>
<sequence>MAQWQELLSLDSGLQSSVSQLYEGKFPRDIRHWLSTCIESQDWDSAAVDENKAVICLQALLQHLEEQRNIMLQGKNILLGPDFSWMNNYLLMHFKNEPVKMAMILSECLKEERKILASANSAKGCSNPVMLLKWRELDNRITDLKQRVLEIKKQTKILESLNEKLDFIQKTWPSTVEQNTGLAESKAVVEQGCFKQMAVIQQRKQFVLEQLVSILNQASKIEETLLEEELPEWKRRNQLACIGCPTDTSLDLLQKWFTDVTEVLLGVYELLQKLQEQSNAYSNNDTSSFSASIAEIKEFTQPLITKLIENALVVEKQPFMQNLTHRPLILKIGVRFTVTVRFLANLPDFKFLLKVKPGFSRDVEESNTTNGSRLFEFTRNDSKVLDVDTPGGGLMAEFAHMSLKEKKSKSKGANESYLGVTEDLHLIRFETVLYHNGQTYNINARSLPVVIITSSSQVPSAWASIMWWNMHCTSKSMNLSLFLEPPPLPWQHLSQLLSWQFLSAAQRGLDEDQLSMLKEKLVDGHNDVVHWNRFSKDESAWIWIDAILTLIKKHLADLWRDGHIMGFVSRQRAKLLLQGKPNGTFLIRFSESVKGGAITFSWVDSSTEETHVHAVEPYTKQELSLLSLPHVITRYSLTMRGKTTNPLIYLYPDIPRDLVFEKYCKESDPLATKMKIKGYIKRILTVSSNDPTPPPSPPTEMPEMDFELTEILDDFLGIFESDGGFSPCQETPYLDALMSQDDTDNISMQ</sequence>
<evidence type="ECO:0000256" key="7">
    <source>
        <dbReference type="ARBA" id="ARBA00023015"/>
    </source>
</evidence>
<dbReference type="GO" id="GO:0007165">
    <property type="term" value="P:signal transduction"/>
    <property type="evidence" value="ECO:0007669"/>
    <property type="project" value="InterPro"/>
</dbReference>
<dbReference type="AlphaFoldDB" id="A0A3S2P6B1"/>
<evidence type="ECO:0000256" key="12">
    <source>
        <dbReference type="PROSITE-ProRule" id="PRU00191"/>
    </source>
</evidence>
<dbReference type="SUPFAM" id="SSF49417">
    <property type="entry name" value="p53-like transcription factors"/>
    <property type="match status" value="1"/>
</dbReference>
<evidence type="ECO:0000256" key="5">
    <source>
        <dbReference type="ARBA" id="ARBA00022553"/>
    </source>
</evidence>
<dbReference type="Pfam" id="PF21354">
    <property type="entry name" value="STAT_linker"/>
    <property type="match status" value="1"/>
</dbReference>
<evidence type="ECO:0000256" key="11">
    <source>
        <dbReference type="ARBA" id="ARBA00023242"/>
    </source>
</evidence>
<keyword evidence="5 13" id="KW-0597">Phosphoprotein</keyword>
<evidence type="ECO:0000256" key="6">
    <source>
        <dbReference type="ARBA" id="ARBA00022999"/>
    </source>
</evidence>
<dbReference type="InterPro" id="IPR012345">
    <property type="entry name" value="STAT_TF_DNA-bd_N"/>
</dbReference>
<evidence type="ECO:0000256" key="2">
    <source>
        <dbReference type="ARBA" id="ARBA00004496"/>
    </source>
</evidence>
<dbReference type="InterPro" id="IPR000980">
    <property type="entry name" value="SH2"/>
</dbReference>
<reference evidence="15 16" key="1">
    <citation type="submission" date="2018-11" db="EMBL/GenBank/DDBJ databases">
        <authorList>
            <person name="Lopez-Roques C."/>
            <person name="Donnadieu C."/>
            <person name="Bouchez O."/>
            <person name="Klopp C."/>
            <person name="Cabau C."/>
            <person name="Zahm M."/>
        </authorList>
    </citation>
    <scope>NUCLEOTIDE SEQUENCE [LARGE SCALE GENOMIC DNA]</scope>
    <source>
        <strain evidence="15">RS831</strain>
        <tissue evidence="15">Whole body</tissue>
    </source>
</reference>
<dbReference type="FunFam" id="3.30.505.10:FF:000003">
    <property type="entry name" value="Signal transducer and activator of transcription"/>
    <property type="match status" value="1"/>
</dbReference>
<dbReference type="Gene3D" id="2.60.40.630">
    <property type="entry name" value="STAT transcription factor, DNA-binding domain"/>
    <property type="match status" value="1"/>
</dbReference>
<dbReference type="InterPro" id="IPR001217">
    <property type="entry name" value="STAT"/>
</dbReference>
<evidence type="ECO:0000256" key="3">
    <source>
        <dbReference type="ARBA" id="ARBA00005586"/>
    </source>
</evidence>
<comment type="similarity">
    <text evidence="3 13">Belongs to the transcription factor STAT family.</text>
</comment>
<dbReference type="OrthoDB" id="19300at2759"/>
<keyword evidence="9 13" id="KW-0010">Activator</keyword>
<keyword evidence="16" id="KW-1185">Reference proteome</keyword>
<keyword evidence="11 13" id="KW-0539">Nucleus</keyword>
<dbReference type="Pfam" id="PF01017">
    <property type="entry name" value="STAT_alpha"/>
    <property type="match status" value="1"/>
</dbReference>
<dbReference type="InterPro" id="IPR013800">
    <property type="entry name" value="STAT_TF_alpha"/>
</dbReference>
<reference evidence="15 16" key="2">
    <citation type="submission" date="2019-01" db="EMBL/GenBank/DDBJ databases">
        <title>A chromosome length genome reference of the Java medaka (oryzias javanicus).</title>
        <authorList>
            <person name="Herpin A."/>
            <person name="Takehana Y."/>
            <person name="Naruse K."/>
            <person name="Ansai S."/>
            <person name="Kawaguchi M."/>
        </authorList>
    </citation>
    <scope>NUCLEOTIDE SEQUENCE [LARGE SCALE GENOMIC DNA]</scope>
    <source>
        <strain evidence="15">RS831</strain>
        <tissue evidence="15">Whole body</tissue>
    </source>
</reference>
<dbReference type="Gene3D" id="1.10.238.10">
    <property type="entry name" value="EF-hand"/>
    <property type="match status" value="1"/>
</dbReference>
<keyword evidence="10 13" id="KW-0804">Transcription</keyword>
<feature type="domain" description="SH2" evidence="14">
    <location>
        <begin position="559"/>
        <end position="670"/>
    </location>
</feature>
<dbReference type="InterPro" id="IPR036535">
    <property type="entry name" value="STAT_N_sf"/>
</dbReference>
<dbReference type="Pfam" id="PF02864">
    <property type="entry name" value="STAT_bind"/>
    <property type="match status" value="1"/>
</dbReference>
<dbReference type="Gene3D" id="1.10.532.10">
    <property type="entry name" value="STAT transcription factor, N-terminal domain"/>
    <property type="match status" value="1"/>
</dbReference>
<evidence type="ECO:0000256" key="8">
    <source>
        <dbReference type="ARBA" id="ARBA00023125"/>
    </source>
</evidence>
<accession>A0A3S2P6B1</accession>
<evidence type="ECO:0000256" key="13">
    <source>
        <dbReference type="RuleBase" id="RU046415"/>
    </source>
</evidence>
<gene>
    <name evidence="15" type="ORF">OJAV_G00209590</name>
</gene>
<dbReference type="Pfam" id="PF02865">
    <property type="entry name" value="STAT_int"/>
    <property type="match status" value="1"/>
</dbReference>
<dbReference type="SUPFAM" id="SSF48092">
    <property type="entry name" value="Transcription factor STAT-4 N-domain"/>
    <property type="match status" value="1"/>
</dbReference>
<dbReference type="SMART" id="SM00964">
    <property type="entry name" value="STAT_int"/>
    <property type="match status" value="1"/>
</dbReference>
<evidence type="ECO:0000256" key="10">
    <source>
        <dbReference type="ARBA" id="ARBA00023163"/>
    </source>
</evidence>
<dbReference type="InterPro" id="IPR013801">
    <property type="entry name" value="STAT_TF_DNA-bd"/>
</dbReference>
<dbReference type="Pfam" id="PF00017">
    <property type="entry name" value="SH2"/>
    <property type="match status" value="1"/>
</dbReference>
<comment type="subcellular location">
    <subcellularLocation>
        <location evidence="2 13">Cytoplasm</location>
    </subcellularLocation>
    <subcellularLocation>
        <location evidence="1 13">Nucleus</location>
    </subcellularLocation>
</comment>
<dbReference type="InterPro" id="IPR013799">
    <property type="entry name" value="STAT_TF_prot_interaction"/>
</dbReference>
<dbReference type="Gene3D" id="1.20.1050.20">
    <property type="entry name" value="STAT transcription factor, all-alpha domain"/>
    <property type="match status" value="1"/>
</dbReference>
<proteinExistence type="inferred from homology"/>
<keyword evidence="8 13" id="KW-0238">DNA-binding</keyword>
<evidence type="ECO:0000313" key="15">
    <source>
        <dbReference type="EMBL" id="RVE58476.1"/>
    </source>
</evidence>
<dbReference type="InterPro" id="IPR048988">
    <property type="entry name" value="STAT_linker"/>
</dbReference>
<dbReference type="PROSITE" id="PS50001">
    <property type="entry name" value="SH2"/>
    <property type="match status" value="1"/>
</dbReference>
<dbReference type="PANTHER" id="PTHR11801">
    <property type="entry name" value="SIGNAL TRANSDUCER AND ACTIVATOR OF TRANSCRIPTION"/>
    <property type="match status" value="1"/>
</dbReference>
<dbReference type="InterPro" id="IPR015988">
    <property type="entry name" value="STAT_TF_CC"/>
</dbReference>
<dbReference type="Gene3D" id="3.30.505.10">
    <property type="entry name" value="SH2 domain"/>
    <property type="match status" value="1"/>
</dbReference>
<evidence type="ECO:0000313" key="16">
    <source>
        <dbReference type="Proteomes" id="UP000283210"/>
    </source>
</evidence>
<dbReference type="Proteomes" id="UP000283210">
    <property type="component" value="Chromosome 21"/>
</dbReference>
<dbReference type="GO" id="GO:0003700">
    <property type="term" value="F:DNA-binding transcription factor activity"/>
    <property type="evidence" value="ECO:0007669"/>
    <property type="project" value="InterPro"/>
</dbReference>
<dbReference type="SUPFAM" id="SSF55550">
    <property type="entry name" value="SH2 domain"/>
    <property type="match status" value="1"/>
</dbReference>
<dbReference type="GO" id="GO:0003677">
    <property type="term" value="F:DNA binding"/>
    <property type="evidence" value="ECO:0007669"/>
    <property type="project" value="UniProtKB-KW"/>
</dbReference>
<dbReference type="InterPro" id="IPR036860">
    <property type="entry name" value="SH2_dom_sf"/>
</dbReference>
<evidence type="ECO:0000256" key="9">
    <source>
        <dbReference type="ARBA" id="ARBA00023159"/>
    </source>
</evidence>
<organism evidence="15 16">
    <name type="scientific">Oryzias javanicus</name>
    <name type="common">Javanese ricefish</name>
    <name type="synonym">Aplocheilus javanicus</name>
    <dbReference type="NCBI Taxonomy" id="123683"/>
    <lineage>
        <taxon>Eukaryota</taxon>
        <taxon>Metazoa</taxon>
        <taxon>Chordata</taxon>
        <taxon>Craniata</taxon>
        <taxon>Vertebrata</taxon>
        <taxon>Euteleostomi</taxon>
        <taxon>Actinopterygii</taxon>
        <taxon>Neopterygii</taxon>
        <taxon>Teleostei</taxon>
        <taxon>Neoteleostei</taxon>
        <taxon>Acanthomorphata</taxon>
        <taxon>Ovalentaria</taxon>
        <taxon>Atherinomorphae</taxon>
        <taxon>Beloniformes</taxon>
        <taxon>Adrianichthyidae</taxon>
        <taxon>Oryziinae</taxon>
        <taxon>Oryzias</taxon>
    </lineage>
</organism>
<keyword evidence="4 13" id="KW-0963">Cytoplasm</keyword>
<dbReference type="EMBL" id="CM012457">
    <property type="protein sequence ID" value="RVE58476.1"/>
    <property type="molecule type" value="Genomic_DNA"/>
</dbReference>
<evidence type="ECO:0000256" key="1">
    <source>
        <dbReference type="ARBA" id="ARBA00004123"/>
    </source>
</evidence>
<name>A0A3S2P6B1_ORYJA</name>
<evidence type="ECO:0000259" key="14">
    <source>
        <dbReference type="PROSITE" id="PS50001"/>
    </source>
</evidence>
<dbReference type="GO" id="GO:0005634">
    <property type="term" value="C:nucleus"/>
    <property type="evidence" value="ECO:0007669"/>
    <property type="project" value="UniProtKB-SubCell"/>
</dbReference>